<comment type="caution">
    <text evidence="2">The sequence shown here is derived from an EMBL/GenBank/DDBJ whole genome shotgun (WGS) entry which is preliminary data.</text>
</comment>
<reference evidence="3" key="1">
    <citation type="journal article" date="2021" name="Syst. Appl. Microbiol.">
        <title>Roseomonas hellenica sp. nov., isolated from roots of wild-growing Alkanna tinctoria.</title>
        <authorList>
            <person name="Rat A."/>
            <person name="Naranjo H.D."/>
            <person name="Lebbe L."/>
            <person name="Cnockaert M."/>
            <person name="Krigas N."/>
            <person name="Grigoriadou K."/>
            <person name="Maloupa E."/>
            <person name="Willems A."/>
        </authorList>
    </citation>
    <scope>NUCLEOTIDE SEQUENCE [LARGE SCALE GENOMIC DNA]</scope>
    <source>
        <strain evidence="3">LMG 31159</strain>
    </source>
</reference>
<dbReference type="EMBL" id="JAAEDI010000021">
    <property type="protein sequence ID" value="MBR0651838.1"/>
    <property type="molecule type" value="Genomic_DNA"/>
</dbReference>
<keyword evidence="3" id="KW-1185">Reference proteome</keyword>
<sequence>MPATDPKAFIERAMLDPPSVFATPEAVLAEDRLSKQQKIEILRRWMNDAASVSVAVEEGMPGNEDALARRVVLALQQIAGPLDLEHSGPNKQRGLPRDAVEPDGG</sequence>
<dbReference type="RefSeq" id="WP_211870551.1">
    <property type="nucleotide sequence ID" value="NZ_JAAEDI010000021.1"/>
</dbReference>
<evidence type="ECO:0000313" key="3">
    <source>
        <dbReference type="Proteomes" id="UP000698752"/>
    </source>
</evidence>
<organism evidence="2 3">
    <name type="scientific">Neoroseomonas terrae</name>
    <dbReference type="NCBI Taxonomy" id="424799"/>
    <lineage>
        <taxon>Bacteria</taxon>
        <taxon>Pseudomonadati</taxon>
        <taxon>Pseudomonadota</taxon>
        <taxon>Alphaproteobacteria</taxon>
        <taxon>Acetobacterales</taxon>
        <taxon>Acetobacteraceae</taxon>
        <taxon>Neoroseomonas</taxon>
    </lineage>
</organism>
<protein>
    <submittedName>
        <fullName evidence="2">Uncharacterized protein</fullName>
    </submittedName>
</protein>
<feature type="compositionally biased region" description="Basic and acidic residues" evidence="1">
    <location>
        <begin position="95"/>
        <end position="105"/>
    </location>
</feature>
<gene>
    <name evidence="2" type="ORF">GXW78_19365</name>
</gene>
<name>A0ABS5ELC1_9PROT</name>
<dbReference type="Proteomes" id="UP000698752">
    <property type="component" value="Unassembled WGS sequence"/>
</dbReference>
<feature type="region of interest" description="Disordered" evidence="1">
    <location>
        <begin position="82"/>
        <end position="105"/>
    </location>
</feature>
<proteinExistence type="predicted"/>
<evidence type="ECO:0000313" key="2">
    <source>
        <dbReference type="EMBL" id="MBR0651838.1"/>
    </source>
</evidence>
<accession>A0ABS5ELC1</accession>
<evidence type="ECO:0000256" key="1">
    <source>
        <dbReference type="SAM" id="MobiDB-lite"/>
    </source>
</evidence>